<evidence type="ECO:0000313" key="1">
    <source>
        <dbReference type="EMBL" id="ABQ76088.1"/>
    </source>
</evidence>
<organism evidence="1">
    <name type="scientific">uncultured haloarchaeon</name>
    <dbReference type="NCBI Taxonomy" id="160804"/>
    <lineage>
        <taxon>Archaea</taxon>
        <taxon>Methanobacteriati</taxon>
        <taxon>Methanobacteriota</taxon>
        <taxon>Stenosarchaea group</taxon>
        <taxon>Halobacteria</taxon>
        <taxon>Halobacteriales</taxon>
        <taxon>Halobacteriaceae</taxon>
        <taxon>environmental samples</taxon>
    </lineage>
</organism>
<proteinExistence type="predicted"/>
<dbReference type="Pfam" id="PF19118">
    <property type="entry name" value="DUF5802"/>
    <property type="match status" value="1"/>
</dbReference>
<sequence>MFESFSGSYYLGKLYVEPTNRDLPAIQQDDHERMNAQLYGDDGVIRVDAPLVMKIDTGHLPVLGDTSVPTGTLSVPQSINDGDLPAERNVLVAKSDRARELLQYAGYRFGDDAAVT</sequence>
<dbReference type="AlphaFoldDB" id="A5YSY1"/>
<reference evidence="1" key="1">
    <citation type="journal article" date="2007" name="ISME J.">
        <title>Genomic plasticity in prokaryotes: the case of the square haloarchaeon.</title>
        <authorList>
            <person name="Cuadros-Orellana S."/>
            <person name="Martin-Cuadrado A.B."/>
            <person name="Legault B."/>
            <person name="D'Auria G."/>
            <person name="Zhaxybayeva O."/>
            <person name="Papke R.T."/>
            <person name="Rodriguez-Valera F."/>
        </authorList>
    </citation>
    <scope>NUCLEOTIDE SEQUENCE</scope>
</reference>
<protein>
    <submittedName>
        <fullName evidence="1">Uncharacterized protein</fullName>
    </submittedName>
</protein>
<accession>A5YSY1</accession>
<dbReference type="EMBL" id="EF583999">
    <property type="protein sequence ID" value="ABQ76088.1"/>
    <property type="molecule type" value="Genomic_DNA"/>
</dbReference>
<name>A5YSY1_9EURY</name>
<dbReference type="InterPro" id="IPR043825">
    <property type="entry name" value="DUF5802"/>
</dbReference>